<dbReference type="EMBL" id="QEAS01000007">
    <property type="protein sequence ID" value="PWG80708.1"/>
    <property type="molecule type" value="Genomic_DNA"/>
</dbReference>
<sequence length="431" mass="49944">MKTCFWFILTFTLFTAAAVEGFAQKRKREVISAAPRQELRYQNFAYIPQIRSIELYNRAKEQSMPVITLGTNDELLLSFDDLRTGTRNLYYAIEHCDASWNSSRLSPIDFLESFTEDRINDYRLSFNTLQKYTHYELIFPNPTIRPKISGNYLLKVYEDGDQERLLLTKRFFVVAPLVTISAEVVASAKVQNRNQNQKINIVVNHPALNIQNPYLDIRTIVMQNGRPDNAQMGGRPSFIRQNQVIYNDVNSFDFAGGNEFRFFDIRTFRLQSERVGSIQKDTANVIQLLPDIERSHTAYNSSYDENGSFYIRNLDGRDNRTDADYGTVNFILEALPPSGDGAAYITGKFNDYTLTDENKMIYDSERNRFYGSILLKQGLYDYQYVWAANGKVADSTPFEGSFYQTKNTYQVFFYYRKPGARWEELVGFSEL</sequence>
<accession>A0A2U2PH15</accession>
<organism evidence="3 4">
    <name type="scientific">Pararcticibacter amylolyticus</name>
    <dbReference type="NCBI Taxonomy" id="2173175"/>
    <lineage>
        <taxon>Bacteria</taxon>
        <taxon>Pseudomonadati</taxon>
        <taxon>Bacteroidota</taxon>
        <taxon>Sphingobacteriia</taxon>
        <taxon>Sphingobacteriales</taxon>
        <taxon>Sphingobacteriaceae</taxon>
        <taxon>Pararcticibacter</taxon>
    </lineage>
</organism>
<feature type="domain" description="Type 9 secretion system plug protein N-terminal" evidence="2">
    <location>
        <begin position="50"/>
        <end position="174"/>
    </location>
</feature>
<evidence type="ECO:0000313" key="4">
    <source>
        <dbReference type="Proteomes" id="UP000245647"/>
    </source>
</evidence>
<dbReference type="Proteomes" id="UP000245647">
    <property type="component" value="Unassembled WGS sequence"/>
</dbReference>
<feature type="signal peptide" evidence="1">
    <location>
        <begin position="1"/>
        <end position="17"/>
    </location>
</feature>
<reference evidence="3 4" key="1">
    <citation type="submission" date="2018-04" db="EMBL/GenBank/DDBJ databases">
        <title>Pedobacter chongqingensis sp. nov., isolated from a rottenly hemp rope.</title>
        <authorList>
            <person name="Cai Y."/>
        </authorList>
    </citation>
    <scope>NUCLEOTIDE SEQUENCE [LARGE SCALE GENOMIC DNA]</scope>
    <source>
        <strain evidence="3 4">FJ4-8</strain>
    </source>
</reference>
<protein>
    <submittedName>
        <fullName evidence="3">DUF5103 domain-containing protein</fullName>
    </submittedName>
</protein>
<name>A0A2U2PH15_9SPHI</name>
<dbReference type="InterPro" id="IPR031345">
    <property type="entry name" value="T9SS_Plug_N"/>
</dbReference>
<keyword evidence="4" id="KW-1185">Reference proteome</keyword>
<dbReference type="Pfam" id="PF17116">
    <property type="entry name" value="T9SS_plug_1st"/>
    <property type="match status" value="1"/>
</dbReference>
<evidence type="ECO:0000259" key="2">
    <source>
        <dbReference type="Pfam" id="PF17116"/>
    </source>
</evidence>
<evidence type="ECO:0000313" key="3">
    <source>
        <dbReference type="EMBL" id="PWG80708.1"/>
    </source>
</evidence>
<feature type="chain" id="PRO_5015787584" evidence="1">
    <location>
        <begin position="18"/>
        <end position="431"/>
    </location>
</feature>
<keyword evidence="1" id="KW-0732">Signal</keyword>
<comment type="caution">
    <text evidence="3">The sequence shown here is derived from an EMBL/GenBank/DDBJ whole genome shotgun (WGS) entry which is preliminary data.</text>
</comment>
<evidence type="ECO:0000256" key="1">
    <source>
        <dbReference type="SAM" id="SignalP"/>
    </source>
</evidence>
<dbReference type="OrthoDB" id="1522602at2"/>
<gene>
    <name evidence="3" type="ORF">DDR33_09585</name>
</gene>
<dbReference type="AlphaFoldDB" id="A0A2U2PH15"/>
<proteinExistence type="predicted"/>
<dbReference type="RefSeq" id="WP_109415564.1">
    <property type="nucleotide sequence ID" value="NZ_QEAS01000007.1"/>
</dbReference>